<dbReference type="EMBL" id="JAUIZM010000004">
    <property type="protein sequence ID" value="KAK1386570.1"/>
    <property type="molecule type" value="Genomic_DNA"/>
</dbReference>
<keyword evidence="3" id="KW-1185">Reference proteome</keyword>
<proteinExistence type="predicted"/>
<dbReference type="Pfam" id="PF23622">
    <property type="entry name" value="LRR_At1g61320_AtMIF1"/>
    <property type="match status" value="1"/>
</dbReference>
<sequence>MKEKENVVLSPKYMYIRELIPVILDLNKVQYTCWSNLFRNAAWHYNLLHHIDSTVPSPLPDINSSNDAVVLSWIYATISPYLVARLQNQLWEGACRLQNQLSSDGASAMHVWECLREMCQQHNTRMRNKKRRFIHIINLDKDFEDDHINVGVDLISALPDDVLVYMLSLVADMKTAARTCLLSKRWTHVWTHLMNLDLNDTETSGSLIFVSFAQPEMDKFVDMVNQVVIANRASYLESFRIHFPLNTSYASHIHNWVKFVFNKEVRNLDLNFRATTYPSFDIFNISTNPSLILNTTLKSLRLRTVTIKRPLLPWVLTNCLNLQLLSLHHCKASADDDIASSKHHRKLVVSSLQLKHLEFFDSLRLLNVEVLHLSAPNLTSLILYESEIDVEYRSVPSLVDATFGGLYTHMNSLSGFSSQLEKLSIRWNKVHSASSRFPSFVNIRQLEIVFQSWEDDLILSASLIGACPLMHTFKLKLMSCEQLGGPKPMRSPAPNDAQIKAISSHQHLKVVEYLGYAGCASASELALCLTWHAPMLRRFIFDTRRPRYIGNSREVCISEYRDQMDIVRRTTEMLAKRLQWRQNHVDVVIL</sequence>
<dbReference type="InterPro" id="IPR032675">
    <property type="entry name" value="LRR_dom_sf"/>
</dbReference>
<dbReference type="PANTHER" id="PTHR34145">
    <property type="entry name" value="OS02G0105600 PROTEIN"/>
    <property type="match status" value="1"/>
</dbReference>
<protein>
    <submittedName>
        <fullName evidence="2">FBD domain-containing protein</fullName>
    </submittedName>
</protein>
<dbReference type="InterPro" id="IPR055357">
    <property type="entry name" value="LRR_At1g61320_AtMIF1"/>
</dbReference>
<dbReference type="SUPFAM" id="SSF52058">
    <property type="entry name" value="L domain-like"/>
    <property type="match status" value="1"/>
</dbReference>
<dbReference type="PANTHER" id="PTHR34145:SF68">
    <property type="entry name" value="FBD DOMAIN-CONTAINING PROTEIN"/>
    <property type="match status" value="1"/>
</dbReference>
<evidence type="ECO:0000313" key="3">
    <source>
        <dbReference type="Proteomes" id="UP001237642"/>
    </source>
</evidence>
<dbReference type="InterPro" id="IPR053772">
    <property type="entry name" value="At1g61320/At1g61330-like"/>
</dbReference>
<dbReference type="Gene3D" id="3.80.10.10">
    <property type="entry name" value="Ribonuclease Inhibitor"/>
    <property type="match status" value="1"/>
</dbReference>
<feature type="domain" description="At1g61320/AtMIF1 LRR" evidence="1">
    <location>
        <begin position="293"/>
        <end position="573"/>
    </location>
</feature>
<dbReference type="Proteomes" id="UP001237642">
    <property type="component" value="Unassembled WGS sequence"/>
</dbReference>
<evidence type="ECO:0000313" key="2">
    <source>
        <dbReference type="EMBL" id="KAK1386570.1"/>
    </source>
</evidence>
<dbReference type="AlphaFoldDB" id="A0AAD8IIW6"/>
<dbReference type="InterPro" id="IPR036047">
    <property type="entry name" value="F-box-like_dom_sf"/>
</dbReference>
<reference evidence="2" key="1">
    <citation type="submission" date="2023-02" db="EMBL/GenBank/DDBJ databases">
        <title>Genome of toxic invasive species Heracleum sosnowskyi carries increased number of genes despite the absence of recent whole-genome duplications.</title>
        <authorList>
            <person name="Schelkunov M."/>
            <person name="Shtratnikova V."/>
            <person name="Makarenko M."/>
            <person name="Klepikova A."/>
            <person name="Omelchenko D."/>
            <person name="Novikova G."/>
            <person name="Obukhova E."/>
            <person name="Bogdanov V."/>
            <person name="Penin A."/>
            <person name="Logacheva M."/>
        </authorList>
    </citation>
    <scope>NUCLEOTIDE SEQUENCE</scope>
    <source>
        <strain evidence="2">Hsosn_3</strain>
        <tissue evidence="2">Leaf</tissue>
    </source>
</reference>
<name>A0AAD8IIW6_9APIA</name>
<comment type="caution">
    <text evidence="2">The sequence shown here is derived from an EMBL/GenBank/DDBJ whole genome shotgun (WGS) entry which is preliminary data.</text>
</comment>
<reference evidence="2" key="2">
    <citation type="submission" date="2023-05" db="EMBL/GenBank/DDBJ databases">
        <authorList>
            <person name="Schelkunov M.I."/>
        </authorList>
    </citation>
    <scope>NUCLEOTIDE SEQUENCE</scope>
    <source>
        <strain evidence="2">Hsosn_3</strain>
        <tissue evidence="2">Leaf</tissue>
    </source>
</reference>
<organism evidence="2 3">
    <name type="scientific">Heracleum sosnowskyi</name>
    <dbReference type="NCBI Taxonomy" id="360622"/>
    <lineage>
        <taxon>Eukaryota</taxon>
        <taxon>Viridiplantae</taxon>
        <taxon>Streptophyta</taxon>
        <taxon>Embryophyta</taxon>
        <taxon>Tracheophyta</taxon>
        <taxon>Spermatophyta</taxon>
        <taxon>Magnoliopsida</taxon>
        <taxon>eudicotyledons</taxon>
        <taxon>Gunneridae</taxon>
        <taxon>Pentapetalae</taxon>
        <taxon>asterids</taxon>
        <taxon>campanulids</taxon>
        <taxon>Apiales</taxon>
        <taxon>Apiaceae</taxon>
        <taxon>Apioideae</taxon>
        <taxon>apioid superclade</taxon>
        <taxon>Tordylieae</taxon>
        <taxon>Tordyliinae</taxon>
        <taxon>Heracleum</taxon>
    </lineage>
</organism>
<gene>
    <name evidence="2" type="ORF">POM88_014748</name>
</gene>
<dbReference type="SUPFAM" id="SSF81383">
    <property type="entry name" value="F-box domain"/>
    <property type="match status" value="1"/>
</dbReference>
<evidence type="ECO:0000259" key="1">
    <source>
        <dbReference type="Pfam" id="PF23622"/>
    </source>
</evidence>
<accession>A0AAD8IIW6</accession>